<sequence>MNGKPHQEVIEKKAVVAAKRGAKTTSSSSSSSADKVANGITVLYLSDRTCTGVLASHPLSCNIHIESLSLTFHGHDLIVDSELELNYGRRYGLLGLNGCGKSTLLTSIGCRELPILEHMDIYHLSSEIEASDMSALEAVICCDEEKIKLEKEPEILSAQDDGGGDALDRISPILKIMLWLEKLRCCHRDYTYYKNLQGAVLTYQCAQRQRLTGRELRKLKMAARETGALKEAKDKLEKRVEELTWRLGLKKRLKTDLEEAKGQEIAKLQETLHDMQQQVEEAKTMVIKEREGSRKAIESNRRSTSSNQRDPFESKHFCLI</sequence>
<evidence type="ECO:0000259" key="4">
    <source>
        <dbReference type="Pfam" id="PF00005"/>
    </source>
</evidence>
<name>A0A8J5V8X9_ZIZPA</name>
<feature type="coiled-coil region" evidence="2">
    <location>
        <begin position="219"/>
        <end position="285"/>
    </location>
</feature>
<feature type="region of interest" description="Disordered" evidence="3">
    <location>
        <begin position="287"/>
        <end position="313"/>
    </location>
</feature>
<feature type="domain" description="ABC transporter" evidence="4">
    <location>
        <begin position="81"/>
        <end position="119"/>
    </location>
</feature>
<dbReference type="OrthoDB" id="1747073at2759"/>
<keyword evidence="6" id="KW-1185">Reference proteome</keyword>
<protein>
    <recommendedName>
        <fullName evidence="4">ABC transporter domain-containing protein</fullName>
    </recommendedName>
</protein>
<dbReference type="AlphaFoldDB" id="A0A8J5V8X9"/>
<evidence type="ECO:0000313" key="5">
    <source>
        <dbReference type="EMBL" id="KAG8065117.1"/>
    </source>
</evidence>
<dbReference type="PANTHER" id="PTHR19211:SF122">
    <property type="entry name" value="OS08G0564100 PROTEIN"/>
    <property type="match status" value="1"/>
</dbReference>
<comment type="caution">
    <text evidence="5">The sequence shown here is derived from an EMBL/GenBank/DDBJ whole genome shotgun (WGS) entry which is preliminary data.</text>
</comment>
<organism evidence="5 6">
    <name type="scientific">Zizania palustris</name>
    <name type="common">Northern wild rice</name>
    <dbReference type="NCBI Taxonomy" id="103762"/>
    <lineage>
        <taxon>Eukaryota</taxon>
        <taxon>Viridiplantae</taxon>
        <taxon>Streptophyta</taxon>
        <taxon>Embryophyta</taxon>
        <taxon>Tracheophyta</taxon>
        <taxon>Spermatophyta</taxon>
        <taxon>Magnoliopsida</taxon>
        <taxon>Liliopsida</taxon>
        <taxon>Poales</taxon>
        <taxon>Poaceae</taxon>
        <taxon>BOP clade</taxon>
        <taxon>Oryzoideae</taxon>
        <taxon>Oryzeae</taxon>
        <taxon>Zizaniinae</taxon>
        <taxon>Zizania</taxon>
    </lineage>
</organism>
<dbReference type="InterPro" id="IPR003439">
    <property type="entry name" value="ABC_transporter-like_ATP-bd"/>
</dbReference>
<gene>
    <name evidence="5" type="ORF">GUJ93_ZPchr0004g38499</name>
</gene>
<evidence type="ECO:0000256" key="2">
    <source>
        <dbReference type="SAM" id="Coils"/>
    </source>
</evidence>
<proteinExistence type="predicted"/>
<feature type="compositionally biased region" description="Basic and acidic residues" evidence="3">
    <location>
        <begin position="287"/>
        <end position="301"/>
    </location>
</feature>
<accession>A0A8J5V8X9</accession>
<dbReference type="Pfam" id="PF00005">
    <property type="entry name" value="ABC_tran"/>
    <property type="match status" value="1"/>
</dbReference>
<dbReference type="EMBL" id="JAAALK010000285">
    <property type="protein sequence ID" value="KAG8065117.1"/>
    <property type="molecule type" value="Genomic_DNA"/>
</dbReference>
<dbReference type="GO" id="GO:0005524">
    <property type="term" value="F:ATP binding"/>
    <property type="evidence" value="ECO:0007669"/>
    <property type="project" value="InterPro"/>
</dbReference>
<evidence type="ECO:0000256" key="3">
    <source>
        <dbReference type="SAM" id="MobiDB-lite"/>
    </source>
</evidence>
<evidence type="ECO:0000313" key="6">
    <source>
        <dbReference type="Proteomes" id="UP000729402"/>
    </source>
</evidence>
<dbReference type="Proteomes" id="UP000729402">
    <property type="component" value="Unassembled WGS sequence"/>
</dbReference>
<reference evidence="5" key="1">
    <citation type="journal article" date="2021" name="bioRxiv">
        <title>Whole Genome Assembly and Annotation of Northern Wild Rice, Zizania palustris L., Supports a Whole Genome Duplication in the Zizania Genus.</title>
        <authorList>
            <person name="Haas M."/>
            <person name="Kono T."/>
            <person name="Macchietto M."/>
            <person name="Millas R."/>
            <person name="McGilp L."/>
            <person name="Shao M."/>
            <person name="Duquette J."/>
            <person name="Hirsch C.N."/>
            <person name="Kimball J."/>
        </authorList>
    </citation>
    <scope>NUCLEOTIDE SEQUENCE</scope>
    <source>
        <tissue evidence="5">Fresh leaf tissue</tissue>
    </source>
</reference>
<reference evidence="5" key="2">
    <citation type="submission" date="2021-02" db="EMBL/GenBank/DDBJ databases">
        <authorList>
            <person name="Kimball J.A."/>
            <person name="Haas M.W."/>
            <person name="Macchietto M."/>
            <person name="Kono T."/>
            <person name="Duquette J."/>
            <person name="Shao M."/>
        </authorList>
    </citation>
    <scope>NUCLEOTIDE SEQUENCE</scope>
    <source>
        <tissue evidence="5">Fresh leaf tissue</tissue>
    </source>
</reference>
<keyword evidence="2" id="KW-0175">Coiled coil</keyword>
<dbReference type="InterPro" id="IPR050611">
    <property type="entry name" value="ABCF"/>
</dbReference>
<dbReference type="PANTHER" id="PTHR19211">
    <property type="entry name" value="ATP-BINDING TRANSPORT PROTEIN-RELATED"/>
    <property type="match status" value="1"/>
</dbReference>
<evidence type="ECO:0000256" key="1">
    <source>
        <dbReference type="ARBA" id="ARBA00022737"/>
    </source>
</evidence>
<keyword evidence="1" id="KW-0677">Repeat</keyword>
<dbReference type="GO" id="GO:0016887">
    <property type="term" value="F:ATP hydrolysis activity"/>
    <property type="evidence" value="ECO:0007669"/>
    <property type="project" value="InterPro"/>
</dbReference>